<reference evidence="1" key="1">
    <citation type="submission" date="2015-12" db="EMBL/GenBank/DDBJ databases">
        <title>De novo transcriptome assembly of four potential Pierce s Disease insect vectors from Arizona vineyards.</title>
        <authorList>
            <person name="Tassone E.E."/>
        </authorList>
    </citation>
    <scope>NUCLEOTIDE SEQUENCE</scope>
</reference>
<proteinExistence type="predicted"/>
<gene>
    <name evidence="1" type="ORF">g.29887</name>
</gene>
<dbReference type="EMBL" id="GEDC01004301">
    <property type="protein sequence ID" value="JAS32997.1"/>
    <property type="molecule type" value="Transcribed_RNA"/>
</dbReference>
<protein>
    <submittedName>
        <fullName evidence="1">Uncharacterized protein</fullName>
    </submittedName>
</protein>
<feature type="non-terminal residue" evidence="1">
    <location>
        <position position="1"/>
    </location>
</feature>
<evidence type="ECO:0000313" key="1">
    <source>
        <dbReference type="EMBL" id="JAS32997.1"/>
    </source>
</evidence>
<name>A0A1B6E518_9HEMI</name>
<accession>A0A1B6E518</accession>
<sequence length="116" mass="13186">QKTMIHMISDIKKCTQESKLFLNLELSTKMMKFLPLDKGTQSEIEDRKVKKFNVETQTGKSYSHLDLPLPLSELNYTPPVIRGQPIPTIDQIRDCVAKVTPVPRSSNLLPQAEAYT</sequence>
<dbReference type="AlphaFoldDB" id="A0A1B6E518"/>
<organism evidence="1">
    <name type="scientific">Clastoptera arizonana</name>
    <name type="common">Arizona spittle bug</name>
    <dbReference type="NCBI Taxonomy" id="38151"/>
    <lineage>
        <taxon>Eukaryota</taxon>
        <taxon>Metazoa</taxon>
        <taxon>Ecdysozoa</taxon>
        <taxon>Arthropoda</taxon>
        <taxon>Hexapoda</taxon>
        <taxon>Insecta</taxon>
        <taxon>Pterygota</taxon>
        <taxon>Neoptera</taxon>
        <taxon>Paraneoptera</taxon>
        <taxon>Hemiptera</taxon>
        <taxon>Auchenorrhyncha</taxon>
        <taxon>Cercopoidea</taxon>
        <taxon>Clastopteridae</taxon>
        <taxon>Clastoptera</taxon>
    </lineage>
</organism>